<proteinExistence type="predicted"/>
<evidence type="ECO:0000313" key="2">
    <source>
        <dbReference type="Proteomes" id="UP000325316"/>
    </source>
</evidence>
<dbReference type="Pfam" id="PF10465">
    <property type="entry name" value="Inhibitor_I24"/>
    <property type="match status" value="1"/>
</dbReference>
<dbReference type="EMBL" id="MN013084">
    <property type="protein sequence ID" value="QEG13112.1"/>
    <property type="molecule type" value="Genomic_DNA"/>
</dbReference>
<gene>
    <name evidence="1" type="ORF">KAALPHA_75</name>
</gene>
<name>A0A5B9NKC3_9CAUD</name>
<protein>
    <submittedName>
        <fullName evidence="1">Putative protease inhibitor</fullName>
    </submittedName>
</protein>
<reference evidence="1 2" key="1">
    <citation type="submission" date="2019-04" db="EMBL/GenBank/DDBJ databases">
        <authorList>
            <person name="Anderson K.J."/>
            <person name="Thurgood T.L."/>
            <person name="Sharma R."/>
            <person name="Arens D.K."/>
            <person name="Kruger J.L."/>
            <person name="Thompson D.W."/>
            <person name="Casjens S."/>
            <person name="Grose J.H."/>
        </authorList>
    </citation>
    <scope>NUCLEOTIDE SEQUENCE [LARGE SCALE GENOMIC DNA]</scope>
</reference>
<accession>A0A5B9NKC3</accession>
<organism evidence="1 2">
    <name type="scientific">Klebsiella phage vB_KaeM_KaAlpha</name>
    <dbReference type="NCBI Taxonomy" id="2591367"/>
    <lineage>
        <taxon>Viruses</taxon>
        <taxon>Duplodnaviria</taxon>
        <taxon>Heunggongvirae</taxon>
        <taxon>Uroviricota</taxon>
        <taxon>Caudoviricetes</taxon>
        <taxon>Pantevenvirales</taxon>
        <taxon>Straboviridae</taxon>
        <taxon>Tevenvirinae</taxon>
        <taxon>Karamvirus</taxon>
        <taxon>Karamvirus pg7</taxon>
    </lineage>
</organism>
<evidence type="ECO:0000313" key="1">
    <source>
        <dbReference type="EMBL" id="QEG13112.1"/>
    </source>
</evidence>
<sequence length="155" mass="17907">MSFLNKVFRVIAEDEELLSQFPEFVKGAEFKVLTETKVGESTGMTSVQFKNGPYVHVKTATHPEISGQDSWFWCFYSDEIDHLEELEELEELSSDQYGSSEDVPRNLFNGKDITAQLYKMAGQENCDSEEYDLMQAAADYIRWLEAQVEFNSRKF</sequence>
<dbReference type="InterPro" id="IPR019506">
    <property type="entry name" value="Pept-inhibitor_PinA"/>
</dbReference>
<dbReference type="Proteomes" id="UP000325316">
    <property type="component" value="Segment"/>
</dbReference>